<evidence type="ECO:0000256" key="4">
    <source>
        <dbReference type="ARBA" id="ARBA00022559"/>
    </source>
</evidence>
<dbReference type="GO" id="GO:0020037">
    <property type="term" value="F:heme binding"/>
    <property type="evidence" value="ECO:0007669"/>
    <property type="project" value="InterPro"/>
</dbReference>
<evidence type="ECO:0000256" key="14">
    <source>
        <dbReference type="PIRSR" id="PIRSR600823-4"/>
    </source>
</evidence>
<feature type="domain" description="Plant heme peroxidase family profile" evidence="17">
    <location>
        <begin position="14"/>
        <end position="180"/>
    </location>
</feature>
<dbReference type="GO" id="GO:0140825">
    <property type="term" value="F:lactoperoxidase activity"/>
    <property type="evidence" value="ECO:0007669"/>
    <property type="project" value="UniProtKB-EC"/>
</dbReference>
<evidence type="ECO:0000256" key="15">
    <source>
        <dbReference type="PIRSR" id="PIRSR600823-5"/>
    </source>
</evidence>
<dbReference type="SUPFAM" id="SSF48113">
    <property type="entry name" value="Heme-dependent peroxidases"/>
    <property type="match status" value="1"/>
</dbReference>
<dbReference type="InterPro" id="IPR002016">
    <property type="entry name" value="Haem_peroxidase"/>
</dbReference>
<evidence type="ECO:0000256" key="6">
    <source>
        <dbReference type="ARBA" id="ARBA00022723"/>
    </source>
</evidence>
<keyword evidence="10 15" id="KW-1015">Disulfide bond</keyword>
<dbReference type="FunFam" id="1.10.520.10:FF:000001">
    <property type="entry name" value="Peroxidase"/>
    <property type="match status" value="1"/>
</dbReference>
<dbReference type="PANTHER" id="PTHR31235">
    <property type="entry name" value="PEROXIDASE 25-RELATED"/>
    <property type="match status" value="1"/>
</dbReference>
<dbReference type="InterPro" id="IPR010255">
    <property type="entry name" value="Haem_peroxidase_sf"/>
</dbReference>
<dbReference type="EMBL" id="ASHM01054914">
    <property type="protein sequence ID" value="PNX87841.1"/>
    <property type="molecule type" value="Genomic_DNA"/>
</dbReference>
<reference evidence="18 19" key="1">
    <citation type="journal article" date="2014" name="Am. J. Bot.">
        <title>Genome assembly and annotation for red clover (Trifolium pratense; Fabaceae).</title>
        <authorList>
            <person name="Istvanek J."/>
            <person name="Jaros M."/>
            <person name="Krenek A."/>
            <person name="Repkova J."/>
        </authorList>
    </citation>
    <scope>NUCLEOTIDE SEQUENCE [LARGE SCALE GENOMIC DNA]</scope>
    <source>
        <strain evidence="19">cv. Tatra</strain>
        <tissue evidence="18">Young leaves</tissue>
    </source>
</reference>
<dbReference type="Proteomes" id="UP000236291">
    <property type="component" value="Unassembled WGS sequence"/>
</dbReference>
<dbReference type="InterPro" id="IPR000823">
    <property type="entry name" value="Peroxidase_pln"/>
</dbReference>
<gene>
    <name evidence="18" type="ORF">L195_g043938</name>
</gene>
<dbReference type="GO" id="GO:0046872">
    <property type="term" value="F:metal ion binding"/>
    <property type="evidence" value="ECO:0007669"/>
    <property type="project" value="UniProtKB-KW"/>
</dbReference>
<feature type="disulfide bond" evidence="15">
    <location>
        <begin position="57"/>
        <end position="62"/>
    </location>
</feature>
<dbReference type="STRING" id="57577.A0A2K3MAN1"/>
<feature type="binding site" evidence="13">
    <location>
        <position position="77"/>
    </location>
    <ligand>
        <name>Ca(2+)</name>
        <dbReference type="ChEBI" id="CHEBI:29108"/>
        <label>1</label>
    </ligand>
</feature>
<feature type="binding site" evidence="13">
    <location>
        <position position="65"/>
    </location>
    <ligand>
        <name>Ca(2+)</name>
        <dbReference type="ChEBI" id="CHEBI:29108"/>
        <label>1</label>
    </ligand>
</feature>
<accession>A0A2K3MAN1</accession>
<feature type="site" description="Transition state stabilizer" evidence="14">
    <location>
        <position position="51"/>
    </location>
</feature>
<dbReference type="Pfam" id="PF00141">
    <property type="entry name" value="peroxidase"/>
    <property type="match status" value="1"/>
</dbReference>
<sequence length="180" mass="19609">MVVLCFIGISEGGSLRKNFYRTSCPQAEQIVKNITQQHVSSRPELPAKLLRLHFHDCFVRGCDGSVLLESTASNTAEKDAIPNLSLAGFDVIKNIKDAVEAKCPGTVSCADILALAARDAVSVQFNNEPKWEVLTGRRDGTVSKSSEALINIPSPFQNITQLKQIFASKNLTLHDLVVLS</sequence>
<name>A0A2K3MAN1_TRIPR</name>
<reference evidence="18 19" key="2">
    <citation type="journal article" date="2017" name="Front. Plant Sci.">
        <title>Gene Classification and Mining of Molecular Markers Useful in Red Clover (Trifolium pratense) Breeding.</title>
        <authorList>
            <person name="Istvanek J."/>
            <person name="Dluhosova J."/>
            <person name="Dluhos P."/>
            <person name="Patkova L."/>
            <person name="Nedelnik J."/>
            <person name="Repkova J."/>
        </authorList>
    </citation>
    <scope>NUCLEOTIDE SEQUENCE [LARGE SCALE GENOMIC DNA]</scope>
    <source>
        <strain evidence="19">cv. Tatra</strain>
        <tissue evidence="18">Young leaves</tissue>
    </source>
</reference>
<evidence type="ECO:0000256" key="11">
    <source>
        <dbReference type="PIRSR" id="PIRSR600823-1"/>
    </source>
</evidence>
<dbReference type="PRINTS" id="PR00458">
    <property type="entry name" value="PEROXIDASE"/>
</dbReference>
<comment type="catalytic activity">
    <reaction evidence="1">
        <text>2 a phenolic donor + H2O2 = 2 a phenolic radical donor + 2 H2O</text>
        <dbReference type="Rhea" id="RHEA:56136"/>
        <dbReference type="ChEBI" id="CHEBI:15377"/>
        <dbReference type="ChEBI" id="CHEBI:16240"/>
        <dbReference type="ChEBI" id="CHEBI:139520"/>
        <dbReference type="ChEBI" id="CHEBI:139521"/>
        <dbReference type="EC" id="1.11.1.7"/>
    </reaction>
</comment>
<feature type="active site" description="Proton acceptor" evidence="11">
    <location>
        <position position="55"/>
    </location>
</feature>
<evidence type="ECO:0000256" key="3">
    <source>
        <dbReference type="ARBA" id="ARBA00012313"/>
    </source>
</evidence>
<evidence type="ECO:0000256" key="7">
    <source>
        <dbReference type="ARBA" id="ARBA00022837"/>
    </source>
</evidence>
<evidence type="ECO:0000256" key="12">
    <source>
        <dbReference type="PIRSR" id="PIRSR600823-2"/>
    </source>
</evidence>
<evidence type="ECO:0000256" key="8">
    <source>
        <dbReference type="ARBA" id="ARBA00023002"/>
    </source>
</evidence>
<feature type="non-terminal residue" evidence="18">
    <location>
        <position position="180"/>
    </location>
</feature>
<evidence type="ECO:0000256" key="5">
    <source>
        <dbReference type="ARBA" id="ARBA00022617"/>
    </source>
</evidence>
<evidence type="ECO:0000313" key="18">
    <source>
        <dbReference type="EMBL" id="PNX87841.1"/>
    </source>
</evidence>
<comment type="caution">
    <text evidence="18">The sequence shown here is derived from an EMBL/GenBank/DDBJ whole genome shotgun (WGS) entry which is preliminary data.</text>
</comment>
<dbReference type="EC" id="1.11.1.7" evidence="3"/>
<comment type="cofactor">
    <cofactor evidence="13">
        <name>Ca(2+)</name>
        <dbReference type="ChEBI" id="CHEBI:29108"/>
    </cofactor>
    <text evidence="13">Binds 2 calcium ions per subunit.</text>
</comment>
<comment type="similarity">
    <text evidence="16">Belongs to the peroxidase family.</text>
</comment>
<evidence type="ECO:0000256" key="2">
    <source>
        <dbReference type="ARBA" id="ARBA00001970"/>
    </source>
</evidence>
<keyword evidence="5" id="KW-0349">Heme</keyword>
<evidence type="ECO:0000313" key="19">
    <source>
        <dbReference type="Proteomes" id="UP000236291"/>
    </source>
</evidence>
<evidence type="ECO:0000259" key="17">
    <source>
        <dbReference type="PROSITE" id="PS50873"/>
    </source>
</evidence>
<evidence type="ECO:0000256" key="16">
    <source>
        <dbReference type="RuleBase" id="RU004241"/>
    </source>
</evidence>
<dbReference type="Gene3D" id="1.10.520.10">
    <property type="match status" value="1"/>
</dbReference>
<dbReference type="PROSITE" id="PS50873">
    <property type="entry name" value="PEROXIDASE_4"/>
    <property type="match status" value="1"/>
</dbReference>
<keyword evidence="7 13" id="KW-0106">Calcium</keyword>
<feature type="disulfide bond" evidence="15">
    <location>
        <begin position="24"/>
        <end position="103"/>
    </location>
</feature>
<feature type="binding site" evidence="13">
    <location>
        <position position="56"/>
    </location>
    <ligand>
        <name>Ca(2+)</name>
        <dbReference type="ChEBI" id="CHEBI:29108"/>
        <label>1</label>
    </ligand>
</feature>
<dbReference type="AlphaFoldDB" id="A0A2K3MAN1"/>
<dbReference type="PRINTS" id="PR00461">
    <property type="entry name" value="PLPEROXIDASE"/>
</dbReference>
<evidence type="ECO:0000256" key="9">
    <source>
        <dbReference type="ARBA" id="ARBA00023004"/>
    </source>
</evidence>
<organism evidence="18 19">
    <name type="scientific">Trifolium pratense</name>
    <name type="common">Red clover</name>
    <dbReference type="NCBI Taxonomy" id="57577"/>
    <lineage>
        <taxon>Eukaryota</taxon>
        <taxon>Viridiplantae</taxon>
        <taxon>Streptophyta</taxon>
        <taxon>Embryophyta</taxon>
        <taxon>Tracheophyta</taxon>
        <taxon>Spermatophyta</taxon>
        <taxon>Magnoliopsida</taxon>
        <taxon>eudicotyledons</taxon>
        <taxon>Gunneridae</taxon>
        <taxon>Pentapetalae</taxon>
        <taxon>rosids</taxon>
        <taxon>fabids</taxon>
        <taxon>Fabales</taxon>
        <taxon>Fabaceae</taxon>
        <taxon>Papilionoideae</taxon>
        <taxon>50 kb inversion clade</taxon>
        <taxon>NPAAA clade</taxon>
        <taxon>Hologalegina</taxon>
        <taxon>IRL clade</taxon>
        <taxon>Trifolieae</taxon>
        <taxon>Trifolium</taxon>
    </lineage>
</organism>
<feature type="binding site" evidence="12">
    <location>
        <position position="153"/>
    </location>
    <ligand>
        <name>substrate</name>
    </ligand>
</feature>
<feature type="binding site" evidence="13">
    <location>
        <position position="63"/>
    </location>
    <ligand>
        <name>Ca(2+)</name>
        <dbReference type="ChEBI" id="CHEBI:29108"/>
        <label>1</label>
    </ligand>
</feature>
<comment type="cofactor">
    <cofactor evidence="2">
        <name>heme b</name>
        <dbReference type="ChEBI" id="CHEBI:60344"/>
    </cofactor>
</comment>
<keyword evidence="4 18" id="KW-0575">Peroxidase</keyword>
<proteinExistence type="inferred from homology"/>
<protein>
    <recommendedName>
        <fullName evidence="3">peroxidase</fullName>
        <ecNumber evidence="3">1.11.1.7</ecNumber>
    </recommendedName>
</protein>
<keyword evidence="9" id="KW-0408">Iron</keyword>
<keyword evidence="6 13" id="KW-0479">Metal-binding</keyword>
<feature type="binding site" evidence="13">
    <location>
        <position position="61"/>
    </location>
    <ligand>
        <name>Ca(2+)</name>
        <dbReference type="ChEBI" id="CHEBI:29108"/>
        <label>1</label>
    </ligand>
</feature>
<feature type="binding site" evidence="13">
    <location>
        <position position="59"/>
    </location>
    <ligand>
        <name>Ca(2+)</name>
        <dbReference type="ChEBI" id="CHEBI:29108"/>
        <label>1</label>
    </ligand>
</feature>
<evidence type="ECO:0000256" key="1">
    <source>
        <dbReference type="ARBA" id="ARBA00000189"/>
    </source>
</evidence>
<dbReference type="GO" id="GO:0006979">
    <property type="term" value="P:response to oxidative stress"/>
    <property type="evidence" value="ECO:0007669"/>
    <property type="project" value="InterPro"/>
</dbReference>
<keyword evidence="8" id="KW-0560">Oxidoreductase</keyword>
<evidence type="ECO:0000256" key="10">
    <source>
        <dbReference type="ARBA" id="ARBA00023157"/>
    </source>
</evidence>
<evidence type="ECO:0000256" key="13">
    <source>
        <dbReference type="PIRSR" id="PIRSR600823-3"/>
    </source>
</evidence>